<reference evidence="3 4" key="1">
    <citation type="submission" date="2014-03" db="EMBL/GenBank/DDBJ databases">
        <authorList>
            <person name="Sibley D."/>
            <person name="Venepally P."/>
            <person name="Karamycheva S."/>
            <person name="Hadjithomas M."/>
            <person name="Khan A."/>
            <person name="Brunk B."/>
            <person name="Roos D."/>
            <person name="Caler E."/>
            <person name="Lorenzi H."/>
        </authorList>
    </citation>
    <scope>NUCLEOTIDE SEQUENCE [LARGE SCALE GENOMIC DNA]</scope>
    <source>
        <strain evidence="4">p89</strain>
    </source>
</reference>
<dbReference type="EMBL" id="AEYI02002092">
    <property type="protein sequence ID" value="KFG30169.1"/>
    <property type="molecule type" value="Genomic_DNA"/>
</dbReference>
<name>A0A086JDF1_TOXGO</name>
<evidence type="ECO:0000313" key="4">
    <source>
        <dbReference type="Proteomes" id="UP000028828"/>
    </source>
</evidence>
<dbReference type="OrthoDB" id="330345at2759"/>
<dbReference type="VEuPathDB" id="ToxoDB:TGP89_306650"/>
<accession>A0A086JDF1</accession>
<gene>
    <name evidence="3" type="ORF">TGP89_306650</name>
</gene>
<comment type="caution">
    <text evidence="3">The sequence shown here is derived from an EMBL/GenBank/DDBJ whole genome shotgun (WGS) entry which is preliminary data.</text>
</comment>
<dbReference type="Proteomes" id="UP000028828">
    <property type="component" value="Unassembled WGS sequence"/>
</dbReference>
<evidence type="ECO:0000259" key="2">
    <source>
        <dbReference type="Pfam" id="PF20715"/>
    </source>
</evidence>
<feature type="region of interest" description="Disordered" evidence="1">
    <location>
        <begin position="83"/>
        <end position="104"/>
    </location>
</feature>
<feature type="domain" description="DUF6827" evidence="2">
    <location>
        <begin position="130"/>
        <end position="286"/>
    </location>
</feature>
<proteinExistence type="predicted"/>
<organism evidence="3 4">
    <name type="scientific">Toxoplasma gondii p89</name>
    <dbReference type="NCBI Taxonomy" id="943119"/>
    <lineage>
        <taxon>Eukaryota</taxon>
        <taxon>Sar</taxon>
        <taxon>Alveolata</taxon>
        <taxon>Apicomplexa</taxon>
        <taxon>Conoidasida</taxon>
        <taxon>Coccidia</taxon>
        <taxon>Eucoccidiorida</taxon>
        <taxon>Eimeriorina</taxon>
        <taxon>Sarcocystidae</taxon>
        <taxon>Toxoplasma</taxon>
    </lineage>
</organism>
<evidence type="ECO:0000256" key="1">
    <source>
        <dbReference type="SAM" id="MobiDB-lite"/>
    </source>
</evidence>
<protein>
    <recommendedName>
        <fullName evidence="2">DUF6827 domain-containing protein</fullName>
    </recommendedName>
</protein>
<dbReference type="Pfam" id="PF20715">
    <property type="entry name" value="DUF6827"/>
    <property type="match status" value="1"/>
</dbReference>
<evidence type="ECO:0000313" key="3">
    <source>
        <dbReference type="EMBL" id="KFG30169.1"/>
    </source>
</evidence>
<dbReference type="AlphaFoldDB" id="A0A086JDF1"/>
<sequence length="286" mass="31382">MPLSLPTARLFARVALTLRGSCCSISCTRYSHLLSTLSVPSCSVKNTVGFFPSSRASHFSTASAPATPETVCRPQVSASQSFSSAAPAAAPKSRETGCTAHSEAKTNGVARAEDVAAHDFPQLLHREIQSEAALQKRISGLQMELLGANWVDYLTGVLDTPFWEEELRVIEEEAQPFAHNQNVQASLKSLRRLFDLFYQLSDIRDHLNQLMELGSRAAGIAGTGLNASEKVSNIDEHAKAASAEYDRLMKEYPEYCAKVDDVLGSGLALLRQKHRFTFSGLHRFFY</sequence>
<dbReference type="InterPro" id="IPR049230">
    <property type="entry name" value="DUF6827"/>
</dbReference>